<accession>A0AAV7TZ11</accession>
<dbReference type="EMBL" id="JANPWB010000006">
    <property type="protein sequence ID" value="KAJ1181738.1"/>
    <property type="molecule type" value="Genomic_DNA"/>
</dbReference>
<protein>
    <submittedName>
        <fullName evidence="1">Uncharacterized protein</fullName>
    </submittedName>
</protein>
<evidence type="ECO:0000313" key="2">
    <source>
        <dbReference type="Proteomes" id="UP001066276"/>
    </source>
</evidence>
<organism evidence="1 2">
    <name type="scientific">Pleurodeles waltl</name>
    <name type="common">Iberian ribbed newt</name>
    <dbReference type="NCBI Taxonomy" id="8319"/>
    <lineage>
        <taxon>Eukaryota</taxon>
        <taxon>Metazoa</taxon>
        <taxon>Chordata</taxon>
        <taxon>Craniata</taxon>
        <taxon>Vertebrata</taxon>
        <taxon>Euteleostomi</taxon>
        <taxon>Amphibia</taxon>
        <taxon>Batrachia</taxon>
        <taxon>Caudata</taxon>
        <taxon>Salamandroidea</taxon>
        <taxon>Salamandridae</taxon>
        <taxon>Pleurodelinae</taxon>
        <taxon>Pleurodeles</taxon>
    </lineage>
</organism>
<name>A0AAV7TZ11_PLEWA</name>
<dbReference type="AlphaFoldDB" id="A0AAV7TZ11"/>
<reference evidence="1" key="1">
    <citation type="journal article" date="2022" name="bioRxiv">
        <title>Sequencing and chromosome-scale assembly of the giantPleurodeles waltlgenome.</title>
        <authorList>
            <person name="Brown T."/>
            <person name="Elewa A."/>
            <person name="Iarovenko S."/>
            <person name="Subramanian E."/>
            <person name="Araus A.J."/>
            <person name="Petzold A."/>
            <person name="Susuki M."/>
            <person name="Suzuki K.-i.T."/>
            <person name="Hayashi T."/>
            <person name="Toyoda A."/>
            <person name="Oliveira C."/>
            <person name="Osipova E."/>
            <person name="Leigh N.D."/>
            <person name="Simon A."/>
            <person name="Yun M.H."/>
        </authorList>
    </citation>
    <scope>NUCLEOTIDE SEQUENCE</scope>
    <source>
        <strain evidence="1">20211129_DDA</strain>
        <tissue evidence="1">Liver</tissue>
    </source>
</reference>
<keyword evidence="2" id="KW-1185">Reference proteome</keyword>
<sequence>MGVGQDLSLGKLKPLKCPGSGTYEPSPSTYDNRRRLTKLQWHSFGDVYPEGLFNPPQRVSEAPDSTLLGVLTYCQLQAALRAIHYTFLAAPPPLQALEALLNNSSLRKLITRRYTTMQHPAPIRIPHAGTVWAVDLATPVREEQ</sequence>
<dbReference type="Proteomes" id="UP001066276">
    <property type="component" value="Chromosome 3_2"/>
</dbReference>
<comment type="caution">
    <text evidence="1">The sequence shown here is derived from an EMBL/GenBank/DDBJ whole genome shotgun (WGS) entry which is preliminary data.</text>
</comment>
<gene>
    <name evidence="1" type="ORF">NDU88_006938</name>
</gene>
<evidence type="ECO:0000313" key="1">
    <source>
        <dbReference type="EMBL" id="KAJ1181738.1"/>
    </source>
</evidence>
<proteinExistence type="predicted"/>